<keyword evidence="1" id="KW-0732">Signal</keyword>
<comment type="caution">
    <text evidence="2">The sequence shown here is derived from an EMBL/GenBank/DDBJ whole genome shotgun (WGS) entry which is preliminary data.</text>
</comment>
<name>A0A151LKK3_9APIC</name>
<dbReference type="VEuPathDB" id="PlasmoDB:PGSY75_1005900"/>
<dbReference type="AlphaFoldDB" id="A0A151LKK3"/>
<dbReference type="EMBL" id="LVLB01000011">
    <property type="protein sequence ID" value="KYN99436.1"/>
    <property type="molecule type" value="Genomic_DNA"/>
</dbReference>
<evidence type="ECO:0000313" key="3">
    <source>
        <dbReference type="Proteomes" id="UP000076004"/>
    </source>
</evidence>
<accession>A0A151LKK3</accession>
<sequence length="640" mass="77292">MILWNKKFLSVVLLLIFDTTNCMKRSYHMKAKPKLNITHVPYYVMKREMEPNQMYFLTKRTKKKKDIQNNDKKKNKTANFPIYNNITNWKIKKMGWKKKKKLKYQPENNHKKLDNVKINKRNHYILFIHNINIKTFKNYIENKKIISNYNYINKNTIYKKYILSIYKKKQGKNTILYMIIAPKGSLHEKKTKEILGDPVKNYPWEISIPFHETITREQSPYYNFLKAEWAYLDYKRDSRRACGKIEGGLENYDGKGLKLEKGVDRPRYKEIPYYLDHGVEWRNFNHDELIQFEIDPDGNQDQTFLETEEDLEYRQWGNWNYSCAKETTQLNTAWRDPVLSKDLSNLIYPWNHKAHENHIIPYGYRGPSGFIPEPKLEWELAARGFLGGYFEDPNWNRIKYYRITKKLILEWHENDKNNTKIDKIKSELFGITSRKKYTSNQIKLINEHALLRAKEILLDHILDPNNDPDYITYYLDKHEPIDYIGGGNHKCSEEEIKDKTVVLNMCVYPVKQQHETYSSNMSIPEMAEMYHYYMTEIRGEGRINNLSEDPVEDKFQCYELQHDRKNFPALVSLYKPLWSNRKYGEEFGDALRKEEKINVQKFYHFKRKLKLRKKTKYDKRDIDMYNYLQDYENFDEEYDF</sequence>
<feature type="chain" id="PRO_5007584243" description="UOS2 protein" evidence="1">
    <location>
        <begin position="23"/>
        <end position="640"/>
    </location>
</feature>
<reference evidence="2 3" key="1">
    <citation type="journal article" date="2016" name="Nat. Commun.">
        <title>Genomes of cryptic chimpanzee Plasmodium species reveal key evolutionary events leading to human malaria.</title>
        <authorList>
            <person name="Sundararaman S.A."/>
            <person name="Plenderleith L.J."/>
            <person name="Liu W."/>
            <person name="Loy D.E."/>
            <person name="Learn G.H."/>
            <person name="Li Y."/>
            <person name="Shaw K.S."/>
            <person name="Ayouba A."/>
            <person name="Peeters M."/>
            <person name="Speede S."/>
            <person name="Shaw G.M."/>
            <person name="Bushman F.D."/>
            <person name="Brisson D."/>
            <person name="Rayner J.C."/>
            <person name="Sharp P.M."/>
            <person name="Hahn B.H."/>
        </authorList>
    </citation>
    <scope>NUCLEOTIDE SEQUENCE [LARGE SCALE GENOMIC DNA]</scope>
    <source>
        <strain evidence="2 3">SY75</strain>
    </source>
</reference>
<dbReference type="GeneID" id="29776431"/>
<organism evidence="2 3">
    <name type="scientific">Plasmodium gaboni</name>
    <dbReference type="NCBI Taxonomy" id="647221"/>
    <lineage>
        <taxon>Eukaryota</taxon>
        <taxon>Sar</taxon>
        <taxon>Alveolata</taxon>
        <taxon>Apicomplexa</taxon>
        <taxon>Aconoidasida</taxon>
        <taxon>Haemosporida</taxon>
        <taxon>Plasmodiidae</taxon>
        <taxon>Plasmodium</taxon>
        <taxon>Plasmodium (Laverania)</taxon>
    </lineage>
</organism>
<dbReference type="RefSeq" id="XP_018641443.1">
    <property type="nucleotide sequence ID" value="XM_018785826.1"/>
</dbReference>
<dbReference type="Proteomes" id="UP000076004">
    <property type="component" value="Chromosome 10"/>
</dbReference>
<evidence type="ECO:0000256" key="1">
    <source>
        <dbReference type="SAM" id="SignalP"/>
    </source>
</evidence>
<evidence type="ECO:0000313" key="2">
    <source>
        <dbReference type="EMBL" id="KYN99436.1"/>
    </source>
</evidence>
<proteinExistence type="predicted"/>
<dbReference type="VEuPathDB" id="PlasmoDB:PGABG01_1004000"/>
<evidence type="ECO:0008006" key="4">
    <source>
        <dbReference type="Google" id="ProtNLM"/>
    </source>
</evidence>
<feature type="signal peptide" evidence="1">
    <location>
        <begin position="1"/>
        <end position="22"/>
    </location>
</feature>
<protein>
    <recommendedName>
        <fullName evidence="4">UOS2 protein</fullName>
    </recommendedName>
</protein>
<dbReference type="KEGG" id="pgab:PGSY75_1005900"/>
<gene>
    <name evidence="2" type="ORF">PGSY75_1005900</name>
</gene>